<dbReference type="HAMAP" id="MF_00201">
    <property type="entry name" value="RecO"/>
    <property type="match status" value="1"/>
</dbReference>
<accession>A0A3Q8WSZ1</accession>
<dbReference type="PANTHER" id="PTHR33991">
    <property type="entry name" value="DNA REPAIR PROTEIN RECO"/>
    <property type="match status" value="1"/>
</dbReference>
<evidence type="ECO:0000256" key="4">
    <source>
        <dbReference type="ARBA" id="ARBA00022763"/>
    </source>
</evidence>
<dbReference type="Gene3D" id="2.40.50.140">
    <property type="entry name" value="Nucleic acid-binding proteins"/>
    <property type="match status" value="1"/>
</dbReference>
<dbReference type="KEGG" id="fsl:EJO69_03605"/>
<comment type="function">
    <text evidence="1 8">Involved in DNA repair and RecF pathway recombination.</text>
</comment>
<dbReference type="AlphaFoldDB" id="A0A3Q8WSZ1"/>
<dbReference type="PANTHER" id="PTHR33991:SF1">
    <property type="entry name" value="DNA REPAIR PROTEIN RECO"/>
    <property type="match status" value="1"/>
</dbReference>
<evidence type="ECO:0000256" key="7">
    <source>
        <dbReference type="ARBA" id="ARBA00033409"/>
    </source>
</evidence>
<dbReference type="Proteomes" id="UP000270021">
    <property type="component" value="Chromosome"/>
</dbReference>
<dbReference type="SUPFAM" id="SSF57863">
    <property type="entry name" value="ArfGap/RecO-like zinc finger"/>
    <property type="match status" value="1"/>
</dbReference>
<dbReference type="InterPro" id="IPR037278">
    <property type="entry name" value="ARFGAP/RecO"/>
</dbReference>
<evidence type="ECO:0000256" key="6">
    <source>
        <dbReference type="ARBA" id="ARBA00023204"/>
    </source>
</evidence>
<dbReference type="GO" id="GO:0006302">
    <property type="term" value="P:double-strand break repair"/>
    <property type="evidence" value="ECO:0007669"/>
    <property type="project" value="TreeGrafter"/>
</dbReference>
<keyword evidence="6 8" id="KW-0234">DNA repair</keyword>
<reference evidence="10 11" key="1">
    <citation type="submission" date="2018-12" db="EMBL/GenBank/DDBJ databases">
        <title>Complete genome sequence of Flaviflexus salsibiostraticola KCTC 33148.</title>
        <authorList>
            <person name="Bae J.-W."/>
        </authorList>
    </citation>
    <scope>NUCLEOTIDE SEQUENCE [LARGE SCALE GENOMIC DNA]</scope>
    <source>
        <strain evidence="10 11">KCTC 33148</strain>
    </source>
</reference>
<feature type="domain" description="DNA replication/recombination mediator RecO N-terminal" evidence="9">
    <location>
        <begin position="1"/>
        <end position="79"/>
    </location>
</feature>
<organism evidence="10 11">
    <name type="scientific">Flaviflexus salsibiostraticola</name>
    <dbReference type="NCBI Taxonomy" id="1282737"/>
    <lineage>
        <taxon>Bacteria</taxon>
        <taxon>Bacillati</taxon>
        <taxon>Actinomycetota</taxon>
        <taxon>Actinomycetes</taxon>
        <taxon>Actinomycetales</taxon>
        <taxon>Actinomycetaceae</taxon>
        <taxon>Flaviflexus</taxon>
    </lineage>
</organism>
<keyword evidence="4 8" id="KW-0227">DNA damage</keyword>
<dbReference type="EMBL" id="CP034438">
    <property type="protein sequence ID" value="AZN29495.1"/>
    <property type="molecule type" value="Genomic_DNA"/>
</dbReference>
<evidence type="ECO:0000256" key="5">
    <source>
        <dbReference type="ARBA" id="ARBA00023172"/>
    </source>
</evidence>
<dbReference type="RefSeq" id="WP_126039340.1">
    <property type="nucleotide sequence ID" value="NZ_CP034438.1"/>
</dbReference>
<evidence type="ECO:0000256" key="1">
    <source>
        <dbReference type="ARBA" id="ARBA00003065"/>
    </source>
</evidence>
<evidence type="ECO:0000313" key="10">
    <source>
        <dbReference type="EMBL" id="AZN29495.1"/>
    </source>
</evidence>
<name>A0A3Q8WSZ1_9ACTO</name>
<dbReference type="SUPFAM" id="SSF50249">
    <property type="entry name" value="Nucleic acid-binding proteins"/>
    <property type="match status" value="1"/>
</dbReference>
<dbReference type="GO" id="GO:0043590">
    <property type="term" value="C:bacterial nucleoid"/>
    <property type="evidence" value="ECO:0007669"/>
    <property type="project" value="TreeGrafter"/>
</dbReference>
<gene>
    <name evidence="8 10" type="primary">recO</name>
    <name evidence="10" type="ORF">EJO69_03605</name>
</gene>
<evidence type="ECO:0000259" key="9">
    <source>
        <dbReference type="Pfam" id="PF11967"/>
    </source>
</evidence>
<evidence type="ECO:0000256" key="2">
    <source>
        <dbReference type="ARBA" id="ARBA00007452"/>
    </source>
</evidence>
<evidence type="ECO:0000256" key="3">
    <source>
        <dbReference type="ARBA" id="ARBA00021310"/>
    </source>
</evidence>
<evidence type="ECO:0000313" key="11">
    <source>
        <dbReference type="Proteomes" id="UP000270021"/>
    </source>
</evidence>
<evidence type="ECO:0000256" key="8">
    <source>
        <dbReference type="HAMAP-Rule" id="MF_00201"/>
    </source>
</evidence>
<keyword evidence="11" id="KW-1185">Reference proteome</keyword>
<dbReference type="InterPro" id="IPR042242">
    <property type="entry name" value="RecO_C"/>
</dbReference>
<sequence>MKLYRDKGIVLRTHKMGESSRIITLLTVQHGKVRAVAKGARRTKSRFGARLEPFSLVDAQFYRGRTLDTVTQVESVHAYGSEIAWDYDRYVAGAVMLETAEKIVWDEGIPDVQQYLLLHGALSALANNEHRPELLLTAFLLRSLALAGFELSVRDCASCGQPGPHDAFSVPAGGSVCMGCRPPGSAAPSRESVTLLGSLIAGEWDGADDLPGATRSQAKALAAAHAQWHLEHRIKSLSLV</sequence>
<dbReference type="GO" id="GO:0006310">
    <property type="term" value="P:DNA recombination"/>
    <property type="evidence" value="ECO:0007669"/>
    <property type="project" value="UniProtKB-UniRule"/>
</dbReference>
<dbReference type="InterPro" id="IPR022572">
    <property type="entry name" value="DNA_rep/recomb_RecO_N"/>
</dbReference>
<dbReference type="Pfam" id="PF11967">
    <property type="entry name" value="RecO_N"/>
    <property type="match status" value="1"/>
</dbReference>
<dbReference type="InterPro" id="IPR012340">
    <property type="entry name" value="NA-bd_OB-fold"/>
</dbReference>
<protein>
    <recommendedName>
        <fullName evidence="3 8">DNA repair protein RecO</fullName>
    </recommendedName>
    <alternativeName>
        <fullName evidence="7 8">Recombination protein O</fullName>
    </alternativeName>
</protein>
<dbReference type="Gene3D" id="1.20.1440.120">
    <property type="entry name" value="Recombination protein O, C-terminal domain"/>
    <property type="match status" value="1"/>
</dbReference>
<comment type="similarity">
    <text evidence="2 8">Belongs to the RecO family.</text>
</comment>
<dbReference type="OrthoDB" id="9812244at2"/>
<keyword evidence="5 8" id="KW-0233">DNA recombination</keyword>
<dbReference type="NCBIfam" id="TIGR00613">
    <property type="entry name" value="reco"/>
    <property type="match status" value="1"/>
</dbReference>
<dbReference type="InterPro" id="IPR003717">
    <property type="entry name" value="RecO"/>
</dbReference>
<dbReference type="Pfam" id="PF02565">
    <property type="entry name" value="RecO_C"/>
    <property type="match status" value="1"/>
</dbReference>
<proteinExistence type="inferred from homology"/>